<accession>A0A090WZX3</accession>
<dbReference type="PROSITE" id="PS51257">
    <property type="entry name" value="PROKAR_LIPOPROTEIN"/>
    <property type="match status" value="1"/>
</dbReference>
<dbReference type="RefSeq" id="WP_042501774.1">
    <property type="nucleotide sequence ID" value="NZ_BBNU01000041.1"/>
</dbReference>
<keyword evidence="1" id="KW-0732">Signal</keyword>
<evidence type="ECO:0000313" key="3">
    <source>
        <dbReference type="Proteomes" id="UP000029643"/>
    </source>
</evidence>
<feature type="signal peptide" evidence="1">
    <location>
        <begin position="1"/>
        <end position="22"/>
    </location>
</feature>
<feature type="chain" id="PRO_5001866443" evidence="1">
    <location>
        <begin position="23"/>
        <end position="135"/>
    </location>
</feature>
<sequence length="135" mass="14759">MKKIFIFLLPVLFLASCKTNPAKNYILLSGTILNAASKDFRLSGKGTSIIIKLAEDGTFSDTITTGTGKYIFFDPRSRADLFLTNGGEYNLTADNGNFKNTVKLTGTDSEASTYLMTKINNIMKLRGGIMLNLIS</sequence>
<dbReference type="EMBL" id="BBNU01000041">
    <property type="protein sequence ID" value="GAL82690.1"/>
    <property type="molecule type" value="Genomic_DNA"/>
</dbReference>
<evidence type="ECO:0000313" key="2">
    <source>
        <dbReference type="EMBL" id="GAL82690.1"/>
    </source>
</evidence>
<gene>
    <name evidence="2" type="ORF">JCM19274_255</name>
</gene>
<name>A0A090WZX3_9FLAO</name>
<dbReference type="Proteomes" id="UP000029643">
    <property type="component" value="Unassembled WGS sequence"/>
</dbReference>
<comment type="caution">
    <text evidence="2">The sequence shown here is derived from an EMBL/GenBank/DDBJ whole genome shotgun (WGS) entry which is preliminary data.</text>
</comment>
<proteinExistence type="predicted"/>
<organism evidence="2 3">
    <name type="scientific">Algibacter lectus</name>
    <dbReference type="NCBI Taxonomy" id="221126"/>
    <lineage>
        <taxon>Bacteria</taxon>
        <taxon>Pseudomonadati</taxon>
        <taxon>Bacteroidota</taxon>
        <taxon>Flavobacteriia</taxon>
        <taxon>Flavobacteriales</taxon>
        <taxon>Flavobacteriaceae</taxon>
        <taxon>Algibacter</taxon>
    </lineage>
</organism>
<evidence type="ECO:0000256" key="1">
    <source>
        <dbReference type="SAM" id="SignalP"/>
    </source>
</evidence>
<dbReference type="AlphaFoldDB" id="A0A090WZX3"/>
<protein>
    <submittedName>
        <fullName evidence="2">Thiol:disulfide interchange protein</fullName>
    </submittedName>
</protein>
<reference evidence="2 3" key="1">
    <citation type="journal article" date="2014" name="Genome Announc.">
        <title>Draft Genome Sequences of Marine Flavobacterium Algibacter lectus Strains SS8 and NR4.</title>
        <authorList>
            <person name="Takatani N."/>
            <person name="Nakanishi M."/>
            <person name="Meirelles P."/>
            <person name="Mino S."/>
            <person name="Suda W."/>
            <person name="Oshima K."/>
            <person name="Hattori M."/>
            <person name="Ohkuma M."/>
            <person name="Hosokawa M."/>
            <person name="Miyashita K."/>
            <person name="Thompson F.L."/>
            <person name="Niwa A."/>
            <person name="Sawabe T."/>
            <person name="Sawabe T."/>
        </authorList>
    </citation>
    <scope>NUCLEOTIDE SEQUENCE [LARGE SCALE GENOMIC DNA]</scope>
    <source>
        <strain evidence="3">JCM19274</strain>
    </source>
</reference>